<dbReference type="Gene3D" id="1.10.443.10">
    <property type="entry name" value="Intergrase catalytic core"/>
    <property type="match status" value="1"/>
</dbReference>
<keyword evidence="3" id="KW-0233">DNA recombination</keyword>
<dbReference type="EMBL" id="AZHW01000853">
    <property type="protein sequence ID" value="ETW95947.1"/>
    <property type="molecule type" value="Genomic_DNA"/>
</dbReference>
<dbReference type="InterPro" id="IPR050090">
    <property type="entry name" value="Tyrosine_recombinase_XerCD"/>
</dbReference>
<feature type="domain" description="Tyr recombinase" evidence="4">
    <location>
        <begin position="76"/>
        <end position="246"/>
    </location>
</feature>
<dbReference type="InterPro" id="IPR011010">
    <property type="entry name" value="DNA_brk_join_enz"/>
</dbReference>
<dbReference type="SUPFAM" id="SSF56349">
    <property type="entry name" value="DNA breaking-rejoining enzymes"/>
    <property type="match status" value="1"/>
</dbReference>
<dbReference type="GO" id="GO:0003677">
    <property type="term" value="F:DNA binding"/>
    <property type="evidence" value="ECO:0007669"/>
    <property type="project" value="UniProtKB-KW"/>
</dbReference>
<dbReference type="GO" id="GO:0015074">
    <property type="term" value="P:DNA integration"/>
    <property type="evidence" value="ECO:0007669"/>
    <property type="project" value="InterPro"/>
</dbReference>
<dbReference type="PROSITE" id="PS51898">
    <property type="entry name" value="TYR_RECOMBINASE"/>
    <property type="match status" value="1"/>
</dbReference>
<dbReference type="AlphaFoldDB" id="W4LD80"/>
<proteinExistence type="inferred from homology"/>
<evidence type="ECO:0000256" key="1">
    <source>
        <dbReference type="ARBA" id="ARBA00008857"/>
    </source>
</evidence>
<dbReference type="InterPro" id="IPR010998">
    <property type="entry name" value="Integrase_recombinase_N"/>
</dbReference>
<dbReference type="Gene3D" id="1.10.150.130">
    <property type="match status" value="1"/>
</dbReference>
<dbReference type="InterPro" id="IPR002104">
    <property type="entry name" value="Integrase_catalytic"/>
</dbReference>
<dbReference type="Proteomes" id="UP000019141">
    <property type="component" value="Unassembled WGS sequence"/>
</dbReference>
<dbReference type="PANTHER" id="PTHR30349:SF41">
    <property type="entry name" value="INTEGRASE_RECOMBINASE PROTEIN MJ0367-RELATED"/>
    <property type="match status" value="1"/>
</dbReference>
<dbReference type="CDD" id="cd00796">
    <property type="entry name" value="INT_Rci_Hp1_C"/>
    <property type="match status" value="1"/>
</dbReference>
<comment type="caution">
    <text evidence="5">The sequence shown here is derived from an EMBL/GenBank/DDBJ whole genome shotgun (WGS) entry which is preliminary data.</text>
</comment>
<comment type="similarity">
    <text evidence="1">Belongs to the 'phage' integrase family.</text>
</comment>
<organism evidence="5 6">
    <name type="scientific">Entotheonella factor</name>
    <dbReference type="NCBI Taxonomy" id="1429438"/>
    <lineage>
        <taxon>Bacteria</taxon>
        <taxon>Pseudomonadati</taxon>
        <taxon>Nitrospinota/Tectimicrobiota group</taxon>
        <taxon>Candidatus Tectimicrobiota</taxon>
        <taxon>Candidatus Entotheonellia</taxon>
        <taxon>Candidatus Entotheonellales</taxon>
        <taxon>Candidatus Entotheonellaceae</taxon>
        <taxon>Candidatus Entotheonella</taxon>
    </lineage>
</organism>
<keyword evidence="2" id="KW-0238">DNA-binding</keyword>
<dbReference type="HOGENOM" id="CLU_027562_17_7_7"/>
<gene>
    <name evidence="5" type="ORF">ETSY1_28555</name>
</gene>
<name>W4LD80_ENTF1</name>
<evidence type="ECO:0000313" key="5">
    <source>
        <dbReference type="EMBL" id="ETW95947.1"/>
    </source>
</evidence>
<keyword evidence="6" id="KW-1185">Reference proteome</keyword>
<reference evidence="5 6" key="1">
    <citation type="journal article" date="2014" name="Nature">
        <title>An environmental bacterial taxon with a large and distinct metabolic repertoire.</title>
        <authorList>
            <person name="Wilson M.C."/>
            <person name="Mori T."/>
            <person name="Ruckert C."/>
            <person name="Uria A.R."/>
            <person name="Helf M.J."/>
            <person name="Takada K."/>
            <person name="Gernert C."/>
            <person name="Steffens U.A."/>
            <person name="Heycke N."/>
            <person name="Schmitt S."/>
            <person name="Rinke C."/>
            <person name="Helfrich E.J."/>
            <person name="Brachmann A.O."/>
            <person name="Gurgui C."/>
            <person name="Wakimoto T."/>
            <person name="Kracht M."/>
            <person name="Crusemann M."/>
            <person name="Hentschel U."/>
            <person name="Abe I."/>
            <person name="Matsunaga S."/>
            <person name="Kalinowski J."/>
            <person name="Takeyama H."/>
            <person name="Piel J."/>
        </authorList>
    </citation>
    <scope>NUCLEOTIDE SEQUENCE [LARGE SCALE GENOMIC DNA]</scope>
    <source>
        <strain evidence="6">TSY1</strain>
    </source>
</reference>
<dbReference type="GO" id="GO:0006310">
    <property type="term" value="P:DNA recombination"/>
    <property type="evidence" value="ECO:0007669"/>
    <property type="project" value="UniProtKB-KW"/>
</dbReference>
<dbReference type="InterPro" id="IPR013762">
    <property type="entry name" value="Integrase-like_cat_sf"/>
</dbReference>
<evidence type="ECO:0000256" key="3">
    <source>
        <dbReference type="ARBA" id="ARBA00023172"/>
    </source>
</evidence>
<accession>W4LD80</accession>
<dbReference type="Pfam" id="PF00589">
    <property type="entry name" value="Phage_integrase"/>
    <property type="match status" value="1"/>
</dbReference>
<evidence type="ECO:0000256" key="2">
    <source>
        <dbReference type="ARBA" id="ARBA00023125"/>
    </source>
</evidence>
<dbReference type="PANTHER" id="PTHR30349">
    <property type="entry name" value="PHAGE INTEGRASE-RELATED"/>
    <property type="match status" value="1"/>
</dbReference>
<evidence type="ECO:0000259" key="4">
    <source>
        <dbReference type="PROSITE" id="PS51898"/>
    </source>
</evidence>
<evidence type="ECO:0000313" key="6">
    <source>
        <dbReference type="Proteomes" id="UP000019141"/>
    </source>
</evidence>
<sequence length="264" mass="30963">MQSNLKAVKRILGHRKVVNIKEETIQFYQNQRLQEGVSNATVNRECQLLGQSLNSIAYPKYIPRRIKIRKLSETNIRTDFFEPDEIKAVIGFLPEYLQDYVRFAHITGWRRNEISSLQWEDVPIQHKIIRLNPENSKTGESRILVLTGELLELIKRREQMSHVNCPYVFHRRGEFIRDFRKAWAKATESAGHSGRVFHSLRRSSVRDMIRAGVHERVAMSVSGHRTRSIFDRYNITAEDDIRQALAQTQMYREKAICEQPNDTK</sequence>
<protein>
    <recommendedName>
        <fullName evidence="4">Tyr recombinase domain-containing protein</fullName>
    </recommendedName>
</protein>